<name>A0A8I0WP38_9GAMM</name>
<dbReference type="AlphaFoldDB" id="A0A8I0WP38"/>
<proteinExistence type="predicted"/>
<organism evidence="1 2">
    <name type="scientific">Proteus terrae subsp. cibarius</name>
    <dbReference type="NCBI Taxonomy" id="626774"/>
    <lineage>
        <taxon>Bacteria</taxon>
        <taxon>Pseudomonadati</taxon>
        <taxon>Pseudomonadota</taxon>
        <taxon>Gammaproteobacteria</taxon>
        <taxon>Enterobacterales</taxon>
        <taxon>Morganellaceae</taxon>
        <taxon>Proteus</taxon>
    </lineage>
</organism>
<accession>A0A8I0WP38</accession>
<dbReference type="RefSeq" id="WP_159241788.1">
    <property type="nucleotide sequence ID" value="NZ_CP053042.1"/>
</dbReference>
<comment type="caution">
    <text evidence="1">The sequence shown here is derived from an EMBL/GenBank/DDBJ whole genome shotgun (WGS) entry which is preliminary data.</text>
</comment>
<protein>
    <submittedName>
        <fullName evidence="1">Uncharacterized protein</fullName>
    </submittedName>
</protein>
<dbReference type="Proteomes" id="UP000612266">
    <property type="component" value="Unassembled WGS sequence"/>
</dbReference>
<reference evidence="1" key="1">
    <citation type="submission" date="2020-11" db="EMBL/GenBank/DDBJ databases">
        <title>Enhanced detection system for hospital associated transmission using whole genome sequencing surveillance.</title>
        <authorList>
            <person name="Harrison L.H."/>
            <person name="Van Tyne D."/>
            <person name="Marsh J.W."/>
            <person name="Griffith M.P."/>
            <person name="Snyder D.J."/>
            <person name="Cooper V.S."/>
            <person name="Mustapha M."/>
        </authorList>
    </citation>
    <scope>NUCLEOTIDE SEQUENCE</scope>
    <source>
        <strain evidence="1">PR00070</strain>
    </source>
</reference>
<sequence length="376" mass="44830">MTTINDATLRDIKYIVHYKGRVNNGAYGVKDLIDKIDNVNRSFIFSYKKRGLFQRLFDFIKEITNVKISCDSILNYDKYEKVNSFFFLNSLRNKKVINSDRTTIDYCDLNNKMSSFLQRRMKNGIDERENKYINIYLKNNIRTKGDFLLLYSTLNKLISSIENKENESRLKQTDSEECFKFISRNDIFYKESIFKLLDSIYDEGVSEDNKVIIIKNIKDLNKINKPNKEVHVNNLIKFIHDLKEKEMRNEIFLLKLEIKLENIKENLKTFGNNKRIQILGDNLKTLLPFYMQEAMMNDNKSIDFDFDFEGDEGFYNNNDIYKDKIKLIFDEYKVNNRQKTSYIKNTIDELKFNDANINNYPRFNKNALNDLLLFLK</sequence>
<dbReference type="EMBL" id="JADSJR010000009">
    <property type="protein sequence ID" value="MBG2914441.1"/>
    <property type="molecule type" value="Genomic_DNA"/>
</dbReference>
<gene>
    <name evidence="1" type="ORF">I4901_08685</name>
</gene>
<evidence type="ECO:0000313" key="1">
    <source>
        <dbReference type="EMBL" id="MBG2914441.1"/>
    </source>
</evidence>
<evidence type="ECO:0000313" key="2">
    <source>
        <dbReference type="Proteomes" id="UP000612266"/>
    </source>
</evidence>